<organism evidence="7 8">
    <name type="scientific">Williamsia herbipolensis</name>
    <dbReference type="NCBI Taxonomy" id="1603258"/>
    <lineage>
        <taxon>Bacteria</taxon>
        <taxon>Bacillati</taxon>
        <taxon>Actinomycetota</taxon>
        <taxon>Actinomycetes</taxon>
        <taxon>Mycobacteriales</taxon>
        <taxon>Nocardiaceae</taxon>
        <taxon>Williamsia</taxon>
    </lineage>
</organism>
<comment type="similarity">
    <text evidence="4">Belongs to the CobB/CobQ family. CobQ subfamily.</text>
</comment>
<feature type="active site" evidence="4">
    <location>
        <position position="433"/>
    </location>
</feature>
<evidence type="ECO:0000313" key="8">
    <source>
        <dbReference type="Proteomes" id="UP001432128"/>
    </source>
</evidence>
<keyword evidence="2 4" id="KW-0169">Cobalamin biosynthesis</keyword>
<dbReference type="KEGG" id="whr:OG579_00810"/>
<comment type="pathway">
    <text evidence="1 4">Cofactor biosynthesis; adenosylcobalamin biosynthesis.</text>
</comment>
<evidence type="ECO:0000256" key="2">
    <source>
        <dbReference type="ARBA" id="ARBA00022573"/>
    </source>
</evidence>
<dbReference type="GO" id="GO:0003824">
    <property type="term" value="F:catalytic activity"/>
    <property type="evidence" value="ECO:0007669"/>
    <property type="project" value="InterPro"/>
</dbReference>
<dbReference type="PANTHER" id="PTHR21343">
    <property type="entry name" value="DETHIOBIOTIN SYNTHETASE"/>
    <property type="match status" value="1"/>
</dbReference>
<dbReference type="InterPro" id="IPR029062">
    <property type="entry name" value="Class_I_gatase-like"/>
</dbReference>
<evidence type="ECO:0000256" key="3">
    <source>
        <dbReference type="ARBA" id="ARBA00022962"/>
    </source>
</evidence>
<feature type="active site" description="Nucleophile" evidence="4">
    <location>
        <position position="338"/>
    </location>
</feature>
<name>A0AAU4K312_9NOCA</name>
<accession>A0AAU4K312</accession>
<dbReference type="CDD" id="cd05389">
    <property type="entry name" value="CobQ_N"/>
    <property type="match status" value="1"/>
</dbReference>
<dbReference type="SUPFAM" id="SSF52540">
    <property type="entry name" value="P-loop containing nucleoside triphosphate hydrolases"/>
    <property type="match status" value="1"/>
</dbReference>
<evidence type="ECO:0000256" key="4">
    <source>
        <dbReference type="HAMAP-Rule" id="MF_00028"/>
    </source>
</evidence>
<protein>
    <recommendedName>
        <fullName evidence="4">Cobyric acid synthase</fullName>
    </recommendedName>
</protein>
<dbReference type="PANTHER" id="PTHR21343:SF1">
    <property type="entry name" value="COBYRIC ACID SYNTHASE"/>
    <property type="match status" value="1"/>
</dbReference>
<sequence length="522" mass="54346">MSGALLIGGTSSDAGKSLLVAGLCRVLHRRGLSVAPFKAQNMSNNSVVTADGGEIGRAQGMQAFACGLAPSTRFNPVLLKPGSDRRSQVVVRGVADGWITATDYHSRRAALADIVASELASLRGDFDVVVCEGAGSIAEINLRATDIANMGLAAAADIPVVVVGDIDRGGVLAHLLGSVAALPPEDQSRVAGFLINKFRGAQSILDPGLRQLHDLCGRPTLGVIPWADDMWLDAEDSLSSPIGRAIGPSIPALGSQRITVAAIRLPRLSNSTDLEALACEPGVDVRWVDDMASVAAADLAVLPGTRATVSDLAWLRARGLDAALIDRAAHGRPIVAVCGGYQMLARRIDDTVESGGGVVDGLGLLDIDIVFDETKLVREVRGHLDGAGEDAITGYEIHHGRLTRPAPHPHWIVDDDNGPEGCVVGAVWGTHWHGLLANGAVRRAVLAEVADRVGKTGFVVAPDTDVDAARMAQIDLIADLFTAHVDLAAIDGLLADGVPRSLPTVTLGLAPASAPERHVGSR</sequence>
<dbReference type="GO" id="GO:0009236">
    <property type="term" value="P:cobalamin biosynthetic process"/>
    <property type="evidence" value="ECO:0007669"/>
    <property type="project" value="UniProtKB-UniRule"/>
</dbReference>
<dbReference type="Proteomes" id="UP001432128">
    <property type="component" value="Chromosome"/>
</dbReference>
<dbReference type="NCBIfam" id="NF001989">
    <property type="entry name" value="PRK00784.1"/>
    <property type="match status" value="1"/>
</dbReference>
<evidence type="ECO:0000256" key="1">
    <source>
        <dbReference type="ARBA" id="ARBA00004953"/>
    </source>
</evidence>
<dbReference type="RefSeq" id="WP_328857738.1">
    <property type="nucleotide sequence ID" value="NZ_CP108021.1"/>
</dbReference>
<dbReference type="CDD" id="cd01750">
    <property type="entry name" value="GATase1_CobQ"/>
    <property type="match status" value="1"/>
</dbReference>
<dbReference type="InterPro" id="IPR002586">
    <property type="entry name" value="CobQ/CobB/MinD/ParA_Nub-bd_dom"/>
</dbReference>
<dbReference type="PROSITE" id="PS51274">
    <property type="entry name" value="GATASE_COBBQ"/>
    <property type="match status" value="1"/>
</dbReference>
<dbReference type="InterPro" id="IPR011698">
    <property type="entry name" value="GATase_3"/>
</dbReference>
<dbReference type="Pfam" id="PF01656">
    <property type="entry name" value="CbiA"/>
    <property type="match status" value="1"/>
</dbReference>
<dbReference type="InterPro" id="IPR033949">
    <property type="entry name" value="CobQ_GATase1"/>
</dbReference>
<dbReference type="InterPro" id="IPR027417">
    <property type="entry name" value="P-loop_NTPase"/>
</dbReference>
<proteinExistence type="inferred from homology"/>
<gene>
    <name evidence="4" type="primary">cobQ</name>
    <name evidence="7" type="ORF">OG579_00810</name>
</gene>
<dbReference type="Pfam" id="PF07685">
    <property type="entry name" value="GATase_3"/>
    <property type="match status" value="1"/>
</dbReference>
<dbReference type="Gene3D" id="3.40.50.880">
    <property type="match status" value="1"/>
</dbReference>
<evidence type="ECO:0000259" key="6">
    <source>
        <dbReference type="Pfam" id="PF07685"/>
    </source>
</evidence>
<dbReference type="Gene3D" id="3.40.50.300">
    <property type="entry name" value="P-loop containing nucleotide triphosphate hydrolases"/>
    <property type="match status" value="1"/>
</dbReference>
<dbReference type="AlphaFoldDB" id="A0AAU4K312"/>
<feature type="domain" description="CobQ/CobB/MinD/ParA nucleotide binding" evidence="5">
    <location>
        <begin position="6"/>
        <end position="230"/>
    </location>
</feature>
<keyword evidence="8" id="KW-1185">Reference proteome</keyword>
<comment type="function">
    <text evidence="4">Catalyzes amidations at positions B, D, E, and G on adenosylcobyrinic A,C-diamide. NH(2) groups are provided by glutamine, and one molecule of ATP is hydrogenolyzed for each amidation.</text>
</comment>
<feature type="domain" description="CobB/CobQ-like glutamine amidotransferase" evidence="6">
    <location>
        <begin position="259"/>
        <end position="439"/>
    </location>
</feature>
<dbReference type="NCBIfam" id="TIGR00313">
    <property type="entry name" value="cobQ"/>
    <property type="match status" value="1"/>
</dbReference>
<evidence type="ECO:0000259" key="5">
    <source>
        <dbReference type="Pfam" id="PF01656"/>
    </source>
</evidence>
<reference evidence="7 8" key="1">
    <citation type="submission" date="2022-10" db="EMBL/GenBank/DDBJ databases">
        <title>The complete genomes of actinobacterial strains from the NBC collection.</title>
        <authorList>
            <person name="Joergensen T.S."/>
            <person name="Alvarez Arevalo M."/>
            <person name="Sterndorff E.B."/>
            <person name="Faurdal D."/>
            <person name="Vuksanovic O."/>
            <person name="Mourched A.-S."/>
            <person name="Charusanti P."/>
            <person name="Shaw S."/>
            <person name="Blin K."/>
            <person name="Weber T."/>
        </authorList>
    </citation>
    <scope>NUCLEOTIDE SEQUENCE [LARGE SCALE GENOMIC DNA]</scope>
    <source>
        <strain evidence="7 8">NBC_00319</strain>
    </source>
</reference>
<dbReference type="InterPro" id="IPR047045">
    <property type="entry name" value="CobQ_N"/>
</dbReference>
<dbReference type="SUPFAM" id="SSF52317">
    <property type="entry name" value="Class I glutamine amidotransferase-like"/>
    <property type="match status" value="1"/>
</dbReference>
<dbReference type="EMBL" id="CP108021">
    <property type="protein sequence ID" value="WUM20427.1"/>
    <property type="molecule type" value="Genomic_DNA"/>
</dbReference>
<dbReference type="GO" id="GO:0015420">
    <property type="term" value="F:ABC-type vitamin B12 transporter activity"/>
    <property type="evidence" value="ECO:0007669"/>
    <property type="project" value="UniProtKB-UniRule"/>
</dbReference>
<evidence type="ECO:0000313" key="7">
    <source>
        <dbReference type="EMBL" id="WUM20427.1"/>
    </source>
</evidence>
<keyword evidence="3 4" id="KW-0315">Glutamine amidotransferase</keyword>
<dbReference type="HAMAP" id="MF_00028">
    <property type="entry name" value="CobQ"/>
    <property type="match status" value="1"/>
</dbReference>
<dbReference type="InterPro" id="IPR004459">
    <property type="entry name" value="CobQ_synth"/>
</dbReference>